<dbReference type="PANTHER" id="PTHR43585">
    <property type="entry name" value="FUMIPYRROLE BIOSYNTHESIS PROTEIN C"/>
    <property type="match status" value="1"/>
</dbReference>
<gene>
    <name evidence="6" type="ORF">PLA107_034510</name>
</gene>
<evidence type="ECO:0000256" key="1">
    <source>
        <dbReference type="ARBA" id="ARBA00022598"/>
    </source>
</evidence>
<dbReference type="GO" id="GO:0016874">
    <property type="term" value="F:ligase activity"/>
    <property type="evidence" value="ECO:0007669"/>
    <property type="project" value="UniProtKB-KW"/>
</dbReference>
<keyword evidence="1" id="KW-0436">Ligase</keyword>
<dbReference type="PANTHER" id="PTHR43585:SF2">
    <property type="entry name" value="ATP-GRASP ENZYME FSQD"/>
    <property type="match status" value="1"/>
</dbReference>
<keyword evidence="2 4" id="KW-0547">Nucleotide-binding</keyword>
<dbReference type="Gene3D" id="3.30.470.20">
    <property type="entry name" value="ATP-grasp fold, B domain"/>
    <property type="match status" value="1"/>
</dbReference>
<geneLocation type="plasmid" evidence="7">
    <name>pmppla107</name>
</geneLocation>
<dbReference type="RefSeq" id="WP_080544518.1">
    <property type="nucleotide sequence ID" value="NZ_CP031226.1"/>
</dbReference>
<evidence type="ECO:0000256" key="2">
    <source>
        <dbReference type="ARBA" id="ARBA00022741"/>
    </source>
</evidence>
<evidence type="ECO:0000313" key="7">
    <source>
        <dbReference type="Proteomes" id="UP000006426"/>
    </source>
</evidence>
<dbReference type="SUPFAM" id="SSF56059">
    <property type="entry name" value="Glutathione synthetase ATP-binding domain-like"/>
    <property type="match status" value="1"/>
</dbReference>
<accession>A0AAD0PX00</accession>
<keyword evidence="6" id="KW-0614">Plasmid</keyword>
<evidence type="ECO:0000313" key="6">
    <source>
        <dbReference type="EMBL" id="AXH60296.1"/>
    </source>
</evidence>
<dbReference type="GO" id="GO:0046872">
    <property type="term" value="F:metal ion binding"/>
    <property type="evidence" value="ECO:0007669"/>
    <property type="project" value="InterPro"/>
</dbReference>
<reference evidence="6 7" key="1">
    <citation type="journal article" date="2011" name="PLoS Pathog.">
        <title>Dynamic evolution of pathogenicity revealed by sequencing and comparative genomics of 19 Pseudomonas syringae isolates.</title>
        <authorList>
            <person name="Baltrus D.A."/>
            <person name="Nishimura M.T."/>
            <person name="Romanchuk A."/>
            <person name="Chang J.H."/>
            <person name="Mukhtar M.S."/>
            <person name="Cherkis K."/>
            <person name="Roach J."/>
            <person name="Grant S.R."/>
            <person name="Jones C.D."/>
            <person name="Dangl J.L."/>
        </authorList>
    </citation>
    <scope>NUCLEOTIDE SEQUENCE [LARGE SCALE GENOMIC DNA]</scope>
    <source>
        <strain evidence="6 7">M301315</strain>
    </source>
</reference>
<protein>
    <recommendedName>
        <fullName evidence="5">ATP-grasp domain-containing protein</fullName>
    </recommendedName>
</protein>
<evidence type="ECO:0000256" key="4">
    <source>
        <dbReference type="PROSITE-ProRule" id="PRU00409"/>
    </source>
</evidence>
<name>A0AAD0PX00_PSEAV</name>
<feature type="domain" description="ATP-grasp" evidence="5">
    <location>
        <begin position="272"/>
        <end position="333"/>
    </location>
</feature>
<dbReference type="InterPro" id="IPR011761">
    <property type="entry name" value="ATP-grasp"/>
</dbReference>
<keyword evidence="3 4" id="KW-0067">ATP-binding</keyword>
<dbReference type="GeneID" id="39474049"/>
<dbReference type="InterPro" id="IPR052032">
    <property type="entry name" value="ATP-dep_AA_Ligase"/>
</dbReference>
<proteinExistence type="predicted"/>
<evidence type="ECO:0000256" key="3">
    <source>
        <dbReference type="ARBA" id="ARBA00022840"/>
    </source>
</evidence>
<dbReference type="Proteomes" id="UP000006426">
    <property type="component" value="Plasmid pmppla107"/>
</dbReference>
<organism evidence="6 7">
    <name type="scientific">Pseudomonas amygdali pv. lachrymans str. M301315</name>
    <dbReference type="NCBI Taxonomy" id="629260"/>
    <lineage>
        <taxon>Bacteria</taxon>
        <taxon>Pseudomonadati</taxon>
        <taxon>Pseudomonadota</taxon>
        <taxon>Gammaproteobacteria</taxon>
        <taxon>Pseudomonadales</taxon>
        <taxon>Pseudomonadaceae</taxon>
        <taxon>Pseudomonas</taxon>
        <taxon>Pseudomonas amygdali</taxon>
    </lineage>
</organism>
<dbReference type="GO" id="GO:0005524">
    <property type="term" value="F:ATP binding"/>
    <property type="evidence" value="ECO:0007669"/>
    <property type="project" value="UniProtKB-UniRule"/>
</dbReference>
<evidence type="ECO:0000259" key="5">
    <source>
        <dbReference type="PROSITE" id="PS50975"/>
    </source>
</evidence>
<dbReference type="EMBL" id="CP031226">
    <property type="protein sequence ID" value="AXH60296.1"/>
    <property type="molecule type" value="Genomic_DNA"/>
</dbReference>
<dbReference type="Pfam" id="PF15632">
    <property type="entry name" value="ATPgrasp_Ter"/>
    <property type="match status" value="1"/>
</dbReference>
<sequence length="363" mass="40356">MKHTVWFNAGLWVMAEAIEAIRQQELLLPEAERVVGRLLITHNNPHFIGFNLADHAELEPTFKDAEAYAAWALEFVKTHGVECIVASRNLEALALNEAAFEAMGVKVLRACDLSAWNEIDDKIAFYNKLQNAGAGEMLPRWTTWRSDLSTSLNDAISRITAVGLGEPKREACIKPARGIFGQGFFHFQAEPDVDQLLFNVDAKLMEPSRFAPLAFASGKAKGHSDWMVMEFMPGSEFSVDCLAWDGKLVSAVAREKRSPSNHGQVIVNDPTIENYCEQLAQIFGMQGVFNAQFKVDVTGELRILEINPRFSGGMGMSLLSGVNLVWWWIKLAYGADPAAVPVSQPDVRVYSWRKAVCLPDIRA</sequence>
<dbReference type="AlphaFoldDB" id="A0AAD0PX00"/>
<dbReference type="Gene3D" id="3.40.50.20">
    <property type="match status" value="1"/>
</dbReference>
<dbReference type="PROSITE" id="PS50975">
    <property type="entry name" value="ATP_GRASP"/>
    <property type="match status" value="1"/>
</dbReference>